<evidence type="ECO:0000313" key="2">
    <source>
        <dbReference type="EMBL" id="TWT47447.1"/>
    </source>
</evidence>
<dbReference type="Proteomes" id="UP000318995">
    <property type="component" value="Unassembled WGS sequence"/>
</dbReference>
<feature type="region of interest" description="Disordered" evidence="1">
    <location>
        <begin position="53"/>
        <end position="79"/>
    </location>
</feature>
<comment type="caution">
    <text evidence="2">The sequence shown here is derived from an EMBL/GenBank/DDBJ whole genome shotgun (WGS) entry which is preliminary data.</text>
</comment>
<feature type="compositionally biased region" description="Basic residues" evidence="1">
    <location>
        <begin position="56"/>
        <end position="71"/>
    </location>
</feature>
<organism evidence="2 3">
    <name type="scientific">Botrimarina hoheduenensis</name>
    <dbReference type="NCBI Taxonomy" id="2528000"/>
    <lineage>
        <taxon>Bacteria</taxon>
        <taxon>Pseudomonadati</taxon>
        <taxon>Planctomycetota</taxon>
        <taxon>Planctomycetia</taxon>
        <taxon>Pirellulales</taxon>
        <taxon>Lacipirellulaceae</taxon>
        <taxon>Botrimarina</taxon>
    </lineage>
</organism>
<evidence type="ECO:0000256" key="1">
    <source>
        <dbReference type="SAM" id="MobiDB-lite"/>
    </source>
</evidence>
<gene>
    <name evidence="2" type="ORF">Pla111_10610</name>
</gene>
<reference evidence="2 3" key="1">
    <citation type="submission" date="2019-02" db="EMBL/GenBank/DDBJ databases">
        <title>Deep-cultivation of Planctomycetes and their phenomic and genomic characterization uncovers novel biology.</title>
        <authorList>
            <person name="Wiegand S."/>
            <person name="Jogler M."/>
            <person name="Boedeker C."/>
            <person name="Pinto D."/>
            <person name="Vollmers J."/>
            <person name="Rivas-Marin E."/>
            <person name="Kohn T."/>
            <person name="Peeters S.H."/>
            <person name="Heuer A."/>
            <person name="Rast P."/>
            <person name="Oberbeckmann S."/>
            <person name="Bunk B."/>
            <person name="Jeske O."/>
            <person name="Meyerdierks A."/>
            <person name="Storesund J.E."/>
            <person name="Kallscheuer N."/>
            <person name="Luecker S."/>
            <person name="Lage O.M."/>
            <person name="Pohl T."/>
            <person name="Merkel B.J."/>
            <person name="Hornburger P."/>
            <person name="Mueller R.-W."/>
            <person name="Bruemmer F."/>
            <person name="Labrenz M."/>
            <person name="Spormann A.M."/>
            <person name="Op Den Camp H."/>
            <person name="Overmann J."/>
            <person name="Amann R."/>
            <person name="Jetten M.S.M."/>
            <person name="Mascher T."/>
            <person name="Medema M.H."/>
            <person name="Devos D.P."/>
            <person name="Kaster A.-K."/>
            <person name="Ovreas L."/>
            <person name="Rohde M."/>
            <person name="Galperin M.Y."/>
            <person name="Jogler C."/>
        </authorList>
    </citation>
    <scope>NUCLEOTIDE SEQUENCE [LARGE SCALE GENOMIC DNA]</scope>
    <source>
        <strain evidence="2 3">Pla111</strain>
    </source>
</reference>
<evidence type="ECO:0000313" key="3">
    <source>
        <dbReference type="Proteomes" id="UP000318995"/>
    </source>
</evidence>
<protein>
    <submittedName>
        <fullName evidence="2">Uncharacterized protein</fullName>
    </submittedName>
</protein>
<proteinExistence type="predicted"/>
<dbReference type="AlphaFoldDB" id="A0A5C5WAB8"/>
<name>A0A5C5WAB8_9BACT</name>
<accession>A0A5C5WAB8</accession>
<keyword evidence="3" id="KW-1185">Reference proteome</keyword>
<sequence>MAKKRAGGTNKSAAIREFMAANPKAGPTEVCNELKKKGIEVAPALVSNVKAAAARKAGKKPRKKVAKKRGVGRPAGSVSDKVSLSSLIDAREFASKVGGVEQAEKLLKALSKLG</sequence>
<dbReference type="EMBL" id="SJPH01000002">
    <property type="protein sequence ID" value="TWT47447.1"/>
    <property type="molecule type" value="Genomic_DNA"/>
</dbReference>